<protein>
    <recommendedName>
        <fullName evidence="1">F-box protein At3g26010-like beta-propeller domain-containing protein</fullName>
    </recommendedName>
</protein>
<comment type="caution">
    <text evidence="2">The sequence shown here is derived from an EMBL/GenBank/DDBJ whole genome shotgun (WGS) entry which is preliminary data.</text>
</comment>
<organism evidence="2 3">
    <name type="scientific">Rubus argutus</name>
    <name type="common">Southern blackberry</name>
    <dbReference type="NCBI Taxonomy" id="59490"/>
    <lineage>
        <taxon>Eukaryota</taxon>
        <taxon>Viridiplantae</taxon>
        <taxon>Streptophyta</taxon>
        <taxon>Embryophyta</taxon>
        <taxon>Tracheophyta</taxon>
        <taxon>Spermatophyta</taxon>
        <taxon>Magnoliopsida</taxon>
        <taxon>eudicotyledons</taxon>
        <taxon>Gunneridae</taxon>
        <taxon>Pentapetalae</taxon>
        <taxon>rosids</taxon>
        <taxon>fabids</taxon>
        <taxon>Rosales</taxon>
        <taxon>Rosaceae</taxon>
        <taxon>Rosoideae</taxon>
        <taxon>Rosoideae incertae sedis</taxon>
        <taxon>Rubus</taxon>
    </lineage>
</organism>
<gene>
    <name evidence="2" type="ORF">M0R45_032189</name>
</gene>
<feature type="domain" description="F-box protein At3g26010-like beta-propeller" evidence="1">
    <location>
        <begin position="102"/>
        <end position="364"/>
    </location>
</feature>
<dbReference type="Proteomes" id="UP001457282">
    <property type="component" value="Unassembled WGS sequence"/>
</dbReference>
<dbReference type="PANTHER" id="PTHR35546">
    <property type="entry name" value="F-BOX PROTEIN INTERACTION DOMAIN PROTEIN-RELATED"/>
    <property type="match status" value="1"/>
</dbReference>
<dbReference type="InterPro" id="IPR055290">
    <property type="entry name" value="At3g26010-like"/>
</dbReference>
<dbReference type="EMBL" id="JBEDUW010000006">
    <property type="protein sequence ID" value="KAK9923789.1"/>
    <property type="molecule type" value="Genomic_DNA"/>
</dbReference>
<dbReference type="InterPro" id="IPR056592">
    <property type="entry name" value="Beta-prop_At3g26010-like"/>
</dbReference>
<evidence type="ECO:0000259" key="1">
    <source>
        <dbReference type="Pfam" id="PF24750"/>
    </source>
</evidence>
<reference evidence="2 3" key="1">
    <citation type="journal article" date="2023" name="G3 (Bethesda)">
        <title>A chromosome-length genome assembly and annotation of blackberry (Rubus argutus, cv. 'Hillquist').</title>
        <authorList>
            <person name="Bruna T."/>
            <person name="Aryal R."/>
            <person name="Dudchenko O."/>
            <person name="Sargent D.J."/>
            <person name="Mead D."/>
            <person name="Buti M."/>
            <person name="Cavallini A."/>
            <person name="Hytonen T."/>
            <person name="Andres J."/>
            <person name="Pham M."/>
            <person name="Weisz D."/>
            <person name="Mascagni F."/>
            <person name="Usai G."/>
            <person name="Natali L."/>
            <person name="Bassil N."/>
            <person name="Fernandez G.E."/>
            <person name="Lomsadze A."/>
            <person name="Armour M."/>
            <person name="Olukolu B."/>
            <person name="Poorten T."/>
            <person name="Britton C."/>
            <person name="Davik J."/>
            <person name="Ashrafi H."/>
            <person name="Aiden E.L."/>
            <person name="Borodovsky M."/>
            <person name="Worthington M."/>
        </authorList>
    </citation>
    <scope>NUCLEOTIDE SEQUENCE [LARGE SCALE GENOMIC DNA]</scope>
    <source>
        <strain evidence="2">PI 553951</strain>
    </source>
</reference>
<evidence type="ECO:0000313" key="2">
    <source>
        <dbReference type="EMBL" id="KAK9923789.1"/>
    </source>
</evidence>
<evidence type="ECO:0000313" key="3">
    <source>
        <dbReference type="Proteomes" id="UP001457282"/>
    </source>
</evidence>
<dbReference type="AlphaFoldDB" id="A0AAW1WJT2"/>
<dbReference type="Pfam" id="PF24750">
    <property type="entry name" value="b-prop_At3g26010-like"/>
    <property type="match status" value="1"/>
</dbReference>
<sequence>MKKTLTDRSRTVPSDLLIDNINIDDLPESFVGRYLCIQRELQKPINLTTLVVIDLGSDSLFTTSDRPVFKTKAATSNFTLGFLPCYQAEAIPKMAEGTYKDLVLCCATKYNQRDYYLCNAYTKEWASLPPTTQVYRTVAVAFVCEPYYKCEQGSIILNSKYRWKVVRAVPNSSDPNFHLEIFSSETRQWRELAVLCSQPFSSFFCTDSSSVMAYSGILYWWRCDGFMLKLDLSMFTTSTCSSGDHNIAKCRFIELPENLKVSGIPHLVVSQGRLLMYMYMLLAFDDEDLHSIKVWELKQVMEDNSIQDKFKWLVDSLSLTSEDIPLMRPRNGRHQFDVISFHQNGEDTVYIYCAHEIVTCNLHGGKLEAATKIRILNFCYPFVLPWWPTPIPKLQTGLRPY</sequence>
<accession>A0AAW1WJT2</accession>
<name>A0AAW1WJT2_RUBAR</name>
<dbReference type="PANTHER" id="PTHR35546:SF130">
    <property type="entry name" value="EXPRESSED PROTEIN"/>
    <property type="match status" value="1"/>
</dbReference>
<keyword evidence="3" id="KW-1185">Reference proteome</keyword>
<proteinExistence type="predicted"/>